<name>A0ABW0TEU2_9BACL</name>
<reference evidence="2" key="1">
    <citation type="journal article" date="2019" name="Int. J. Syst. Evol. Microbiol.">
        <title>The Global Catalogue of Microorganisms (GCM) 10K type strain sequencing project: providing services to taxonomists for standard genome sequencing and annotation.</title>
        <authorList>
            <consortium name="The Broad Institute Genomics Platform"/>
            <consortium name="The Broad Institute Genome Sequencing Center for Infectious Disease"/>
            <person name="Wu L."/>
            <person name="Ma J."/>
        </authorList>
    </citation>
    <scope>NUCLEOTIDE SEQUENCE [LARGE SCALE GENOMIC DNA]</scope>
    <source>
        <strain evidence="2">CGMCC 4.1434</strain>
    </source>
</reference>
<sequence>MTNPISVFIMDVSHSSKGNIGSELSEYLQQLEVRIAKWTQNIVATQITHRAGDELVVVSNGYATAYTLAFYLSRVWKFSNHKPYFGLSFGDIQDDVNTLNVETWIHPLMKQAREANDFLKKQQNRAQFHFRLADFSDEKSPEGFNVFGSQFETLLNVILTLQQEQINEQTEIQSLVCSLFLILTQQNKVSHYLGRTASTVSSHMKKGKTEAILDAFHNIVNVLNSLETDHKLNPYSASGSLQRNIRQIVSDQLHDYFPNIEGGK</sequence>
<dbReference type="Proteomes" id="UP001596109">
    <property type="component" value="Unassembled WGS sequence"/>
</dbReference>
<accession>A0ABW0TEU2</accession>
<organism evidence="1 2">
    <name type="scientific">Sporosarcina soli</name>
    <dbReference type="NCBI Taxonomy" id="334736"/>
    <lineage>
        <taxon>Bacteria</taxon>
        <taxon>Bacillati</taxon>
        <taxon>Bacillota</taxon>
        <taxon>Bacilli</taxon>
        <taxon>Bacillales</taxon>
        <taxon>Caryophanaceae</taxon>
        <taxon>Sporosarcina</taxon>
    </lineage>
</organism>
<comment type="caution">
    <text evidence="1">The sequence shown here is derived from an EMBL/GenBank/DDBJ whole genome shotgun (WGS) entry which is preliminary data.</text>
</comment>
<evidence type="ECO:0000313" key="2">
    <source>
        <dbReference type="Proteomes" id="UP001596109"/>
    </source>
</evidence>
<proteinExistence type="predicted"/>
<keyword evidence="2" id="KW-1185">Reference proteome</keyword>
<gene>
    <name evidence="1" type="ORF">ACFPRA_00800</name>
</gene>
<dbReference type="EMBL" id="JBHSNO010000001">
    <property type="protein sequence ID" value="MFC5587445.1"/>
    <property type="molecule type" value="Genomic_DNA"/>
</dbReference>
<dbReference type="RefSeq" id="WP_381429462.1">
    <property type="nucleotide sequence ID" value="NZ_JBHSNO010000001.1"/>
</dbReference>
<protein>
    <submittedName>
        <fullName evidence="1">Uncharacterized protein</fullName>
    </submittedName>
</protein>
<evidence type="ECO:0000313" key="1">
    <source>
        <dbReference type="EMBL" id="MFC5587445.1"/>
    </source>
</evidence>